<comment type="similarity">
    <text evidence="7">Belongs to the binding-protein-dependent transport system permease family.</text>
</comment>
<dbReference type="AlphaFoldDB" id="C6LAS2"/>
<proteinExistence type="inferred from homology"/>
<dbReference type="Pfam" id="PF00528">
    <property type="entry name" value="BPD_transp_1"/>
    <property type="match status" value="1"/>
</dbReference>
<dbReference type="RefSeq" id="WP_006860514.1">
    <property type="nucleotide sequence ID" value="NZ_ACCL02000003.1"/>
</dbReference>
<evidence type="ECO:0000256" key="4">
    <source>
        <dbReference type="ARBA" id="ARBA00022692"/>
    </source>
</evidence>
<dbReference type="InterPro" id="IPR000515">
    <property type="entry name" value="MetI-like"/>
</dbReference>
<dbReference type="eggNOG" id="COG0395">
    <property type="taxonomic scope" value="Bacteria"/>
</dbReference>
<comment type="subcellular location">
    <subcellularLocation>
        <location evidence="1 7">Cell membrane</location>
        <topology evidence="1 7">Multi-pass membrane protein</topology>
    </subcellularLocation>
</comment>
<sequence>MKKGRRRPAFFDVAGYIIMILIMAIVILPLLWMLVSSFKSDAEVIQWPPHFFPEKWVTDQYEYVLKTIPVLRMLGNTVIFAGSVTVISLFFDSLSAYAFGRMHFRGRKLLFSIMLLTMMIPFQVVMIPLYLEEFKMGILNTYAGLILPRAASAYGIYMLTSFFAGIPKELDEAARIDGMKERQIYARIIMPLAKPALVTLGIYHFMNNWNDLLYPMMLTSSVDMRTLSAGLAVLVGSNSIKFGPTLAATVISIAPLLVLFLSGQRFFMEGIATQGMKE</sequence>
<keyword evidence="10" id="KW-1185">Reference proteome</keyword>
<feature type="transmembrane region" description="Helical" evidence="7">
    <location>
        <begin position="142"/>
        <end position="164"/>
    </location>
</feature>
<dbReference type="Gene3D" id="1.10.3720.10">
    <property type="entry name" value="MetI-like"/>
    <property type="match status" value="1"/>
</dbReference>
<keyword evidence="5 7" id="KW-1133">Transmembrane helix</keyword>
<evidence type="ECO:0000313" key="9">
    <source>
        <dbReference type="EMBL" id="EET62053.1"/>
    </source>
</evidence>
<protein>
    <submittedName>
        <fullName evidence="9">ABC transporter, permease protein</fullName>
    </submittedName>
</protein>
<evidence type="ECO:0000313" key="10">
    <source>
        <dbReference type="Proteomes" id="UP000005561"/>
    </source>
</evidence>
<keyword evidence="3" id="KW-1003">Cell membrane</keyword>
<dbReference type="EMBL" id="ACCL02000003">
    <property type="protein sequence ID" value="EET62053.1"/>
    <property type="molecule type" value="Genomic_DNA"/>
</dbReference>
<gene>
    <name evidence="9" type="ORF">BRYFOR_05716</name>
</gene>
<keyword evidence="6 7" id="KW-0472">Membrane</keyword>
<comment type="caution">
    <text evidence="9">The sequence shown here is derived from an EMBL/GenBank/DDBJ whole genome shotgun (WGS) entry which is preliminary data.</text>
</comment>
<feature type="transmembrane region" description="Helical" evidence="7">
    <location>
        <begin position="184"/>
        <end position="206"/>
    </location>
</feature>
<dbReference type="SUPFAM" id="SSF161098">
    <property type="entry name" value="MetI-like"/>
    <property type="match status" value="1"/>
</dbReference>
<evidence type="ECO:0000256" key="5">
    <source>
        <dbReference type="ARBA" id="ARBA00022989"/>
    </source>
</evidence>
<name>C6LAS2_9FIRM</name>
<dbReference type="InterPro" id="IPR035906">
    <property type="entry name" value="MetI-like_sf"/>
</dbReference>
<evidence type="ECO:0000256" key="3">
    <source>
        <dbReference type="ARBA" id="ARBA00022475"/>
    </source>
</evidence>
<dbReference type="STRING" id="168384.SAMN05660368_03898"/>
<reference evidence="9" key="1">
    <citation type="submission" date="2009-07" db="EMBL/GenBank/DDBJ databases">
        <authorList>
            <person name="Weinstock G."/>
            <person name="Sodergren E."/>
            <person name="Clifton S."/>
            <person name="Fulton L."/>
            <person name="Fulton B."/>
            <person name="Courtney L."/>
            <person name="Fronick C."/>
            <person name="Harrison M."/>
            <person name="Strong C."/>
            <person name="Farmer C."/>
            <person name="Delahaunty K."/>
            <person name="Markovic C."/>
            <person name="Hall O."/>
            <person name="Minx P."/>
            <person name="Tomlinson C."/>
            <person name="Mitreva M."/>
            <person name="Nelson J."/>
            <person name="Hou S."/>
            <person name="Wollam A."/>
            <person name="Pepin K.H."/>
            <person name="Johnson M."/>
            <person name="Bhonagiri V."/>
            <person name="Nash W.E."/>
            <person name="Warren W."/>
            <person name="Chinwalla A."/>
            <person name="Mardis E.R."/>
            <person name="Wilson R.K."/>
        </authorList>
    </citation>
    <scope>NUCLEOTIDE SEQUENCE [LARGE SCALE GENOMIC DNA]</scope>
    <source>
        <strain evidence="9">DSM 14469</strain>
    </source>
</reference>
<evidence type="ECO:0000256" key="1">
    <source>
        <dbReference type="ARBA" id="ARBA00004651"/>
    </source>
</evidence>
<feature type="transmembrane region" description="Helical" evidence="7">
    <location>
        <begin position="246"/>
        <end position="267"/>
    </location>
</feature>
<dbReference type="GO" id="GO:0055085">
    <property type="term" value="P:transmembrane transport"/>
    <property type="evidence" value="ECO:0007669"/>
    <property type="project" value="InterPro"/>
</dbReference>
<keyword evidence="4 7" id="KW-0812">Transmembrane</keyword>
<dbReference type="CDD" id="cd06261">
    <property type="entry name" value="TM_PBP2"/>
    <property type="match status" value="1"/>
</dbReference>
<organism evidence="9 10">
    <name type="scientific">Marvinbryantia formatexigens DSM 14469</name>
    <dbReference type="NCBI Taxonomy" id="478749"/>
    <lineage>
        <taxon>Bacteria</taxon>
        <taxon>Bacillati</taxon>
        <taxon>Bacillota</taxon>
        <taxon>Clostridia</taxon>
        <taxon>Lachnospirales</taxon>
        <taxon>Lachnospiraceae</taxon>
        <taxon>Marvinbryantia</taxon>
    </lineage>
</organism>
<feature type="domain" description="ABC transmembrane type-1" evidence="8">
    <location>
        <begin position="74"/>
        <end position="263"/>
    </location>
</feature>
<dbReference type="PROSITE" id="PS50928">
    <property type="entry name" value="ABC_TM1"/>
    <property type="match status" value="1"/>
</dbReference>
<dbReference type="Proteomes" id="UP000005561">
    <property type="component" value="Unassembled WGS sequence"/>
</dbReference>
<keyword evidence="2 7" id="KW-0813">Transport</keyword>
<dbReference type="GO" id="GO:0005886">
    <property type="term" value="C:plasma membrane"/>
    <property type="evidence" value="ECO:0007669"/>
    <property type="project" value="UniProtKB-SubCell"/>
</dbReference>
<feature type="transmembrane region" description="Helical" evidence="7">
    <location>
        <begin position="78"/>
        <end position="97"/>
    </location>
</feature>
<evidence type="ECO:0000256" key="6">
    <source>
        <dbReference type="ARBA" id="ARBA00023136"/>
    </source>
</evidence>
<evidence type="ECO:0000256" key="7">
    <source>
        <dbReference type="RuleBase" id="RU363032"/>
    </source>
</evidence>
<accession>C6LAS2</accession>
<evidence type="ECO:0000259" key="8">
    <source>
        <dbReference type="PROSITE" id="PS50928"/>
    </source>
</evidence>
<feature type="transmembrane region" description="Helical" evidence="7">
    <location>
        <begin position="109"/>
        <end position="130"/>
    </location>
</feature>
<feature type="transmembrane region" description="Helical" evidence="7">
    <location>
        <begin position="9"/>
        <end position="32"/>
    </location>
</feature>
<dbReference type="PANTHER" id="PTHR43744">
    <property type="entry name" value="ABC TRANSPORTER PERMEASE PROTEIN MG189-RELATED-RELATED"/>
    <property type="match status" value="1"/>
</dbReference>
<evidence type="ECO:0000256" key="2">
    <source>
        <dbReference type="ARBA" id="ARBA00022448"/>
    </source>
</evidence>
<dbReference type="PANTHER" id="PTHR43744:SF12">
    <property type="entry name" value="ABC TRANSPORTER PERMEASE PROTEIN MG189-RELATED"/>
    <property type="match status" value="1"/>
</dbReference>